<dbReference type="PANTHER" id="PTHR43464">
    <property type="entry name" value="METHYLTRANSFERASE"/>
    <property type="match status" value="1"/>
</dbReference>
<accession>A0A7V8U934</accession>
<dbReference type="InterPro" id="IPR029063">
    <property type="entry name" value="SAM-dependent_MTases_sf"/>
</dbReference>
<name>A0A7V8U934_9SPHN</name>
<comment type="caution">
    <text evidence="2">The sequence shown here is derived from an EMBL/GenBank/DDBJ whole genome shotgun (WGS) entry which is preliminary data.</text>
</comment>
<dbReference type="Gene3D" id="3.40.50.150">
    <property type="entry name" value="Vaccinia Virus protein VP39"/>
    <property type="match status" value="1"/>
</dbReference>
<dbReference type="AlphaFoldDB" id="A0A7V8U934"/>
<dbReference type="GO" id="GO:0008168">
    <property type="term" value="F:methyltransferase activity"/>
    <property type="evidence" value="ECO:0007669"/>
    <property type="project" value="UniProtKB-KW"/>
</dbReference>
<dbReference type="RefSeq" id="WP_181267402.1">
    <property type="nucleotide sequence ID" value="NZ_BAAAGB010000001.1"/>
</dbReference>
<evidence type="ECO:0000259" key="1">
    <source>
        <dbReference type="Pfam" id="PF13649"/>
    </source>
</evidence>
<dbReference type="EMBL" id="VDES01000002">
    <property type="protein sequence ID" value="MBA1374678.1"/>
    <property type="molecule type" value="Genomic_DNA"/>
</dbReference>
<keyword evidence="2" id="KW-0808">Transferase</keyword>
<proteinExistence type="predicted"/>
<reference evidence="2 3" key="1">
    <citation type="journal article" date="1994" name="Int. J. Syst. Bacteriol.">
        <title>Phylogenetic positions of novel aerobic, bacteriochlorophyll a-containing bacteria and description of Roseococcus thiosulfatophilus gen. nov., sp. nov., Erythromicrobium ramosum gen. nov., sp. nov., and Erythrobacter litoralis sp. nov.</title>
        <authorList>
            <person name="Yurkov V."/>
            <person name="Stackebrandt E."/>
            <person name="Holmes A."/>
            <person name="Fuerst J.A."/>
            <person name="Hugenholtz P."/>
            <person name="Golecki J."/>
            <person name="Gad'on N."/>
            <person name="Gorlenko V.M."/>
            <person name="Kompantseva E.I."/>
            <person name="Drews G."/>
        </authorList>
    </citation>
    <scope>NUCLEOTIDE SEQUENCE [LARGE SCALE GENOMIC DNA]</scope>
    <source>
        <strain evidence="2 3">KR-99</strain>
    </source>
</reference>
<dbReference type="Proteomes" id="UP000589292">
    <property type="component" value="Unassembled WGS sequence"/>
</dbReference>
<keyword evidence="2" id="KW-0489">Methyltransferase</keyword>
<dbReference type="SUPFAM" id="SSF53335">
    <property type="entry name" value="S-adenosyl-L-methionine-dependent methyltransferases"/>
    <property type="match status" value="1"/>
</dbReference>
<dbReference type="Pfam" id="PF13649">
    <property type="entry name" value="Methyltransf_25"/>
    <property type="match status" value="1"/>
</dbReference>
<dbReference type="InterPro" id="IPR041698">
    <property type="entry name" value="Methyltransf_25"/>
</dbReference>
<feature type="domain" description="Methyltransferase" evidence="1">
    <location>
        <begin position="54"/>
        <end position="148"/>
    </location>
</feature>
<keyword evidence="3" id="KW-1185">Reference proteome</keyword>
<protein>
    <submittedName>
        <fullName evidence="2">Class I SAM-dependent methyltransferase</fullName>
    </submittedName>
</protein>
<gene>
    <name evidence="2" type="ORF">FG486_10025</name>
</gene>
<organism evidence="2 3">
    <name type="scientific">Sphingomonas ursincola</name>
    <dbReference type="NCBI Taxonomy" id="56361"/>
    <lineage>
        <taxon>Bacteria</taxon>
        <taxon>Pseudomonadati</taxon>
        <taxon>Pseudomonadota</taxon>
        <taxon>Alphaproteobacteria</taxon>
        <taxon>Sphingomonadales</taxon>
        <taxon>Sphingomonadaceae</taxon>
        <taxon>Sphingomonas</taxon>
    </lineage>
</organism>
<evidence type="ECO:0000313" key="2">
    <source>
        <dbReference type="EMBL" id="MBA1374678.1"/>
    </source>
</evidence>
<evidence type="ECO:0000313" key="3">
    <source>
        <dbReference type="Proteomes" id="UP000589292"/>
    </source>
</evidence>
<dbReference type="CDD" id="cd02440">
    <property type="entry name" value="AdoMet_MTases"/>
    <property type="match status" value="1"/>
</dbReference>
<dbReference type="GO" id="GO:0032259">
    <property type="term" value="P:methylation"/>
    <property type="evidence" value="ECO:0007669"/>
    <property type="project" value="UniProtKB-KW"/>
</dbReference>
<sequence>MTSAAATPEQLKGEDWAGEQGRKWLAHIDRFEGMIAPIGEALLARAAIAPGERVIDLGCGGGLTSLALAEAAGPDGAVLGLDISPDLIDLARARAQGHANLRFVCADAATVTLDDPPYDRLVSRFGSMFFADPHAAFANLHRMLKPGGRIDLAIWAAPRDNPWMMELMGVARAHVDIPSPDPRTPGPFAFADLDYVRDILAHAGFAAPAIEPLQGEQAIGGPGALPEDAADFALASMAIGRALAEAGPEVLASARDDLLALFTRHYRDGEGVMMRNKVWLLSAMA</sequence>
<dbReference type="PANTHER" id="PTHR43464:SF92">
    <property type="entry name" value="SLR1071 PROTEIN"/>
    <property type="match status" value="1"/>
</dbReference>